<keyword evidence="1" id="KW-0472">Membrane</keyword>
<dbReference type="AlphaFoldDB" id="M1UYY7"/>
<dbReference type="EMBL" id="CP004354">
    <property type="protein sequence ID" value="AGG66848.1"/>
    <property type="molecule type" value="Genomic_DNA"/>
</dbReference>
<evidence type="ECO:0008006" key="4">
    <source>
        <dbReference type="Google" id="ProtNLM"/>
    </source>
</evidence>
<evidence type="ECO:0000313" key="2">
    <source>
        <dbReference type="EMBL" id="AGG66848.1"/>
    </source>
</evidence>
<protein>
    <recommendedName>
        <fullName evidence="4">1-deoxy-D-xylulose-5-phosphate synthase</fullName>
    </recommendedName>
</protein>
<dbReference type="Pfam" id="PF20381">
    <property type="entry name" value="Rv1476"/>
    <property type="match status" value="1"/>
</dbReference>
<feature type="transmembrane region" description="Helical" evidence="1">
    <location>
        <begin position="142"/>
        <end position="167"/>
    </location>
</feature>
<keyword evidence="3" id="KW-1185">Reference proteome</keyword>
<proteinExistence type="predicted"/>
<dbReference type="Proteomes" id="UP000011760">
    <property type="component" value="Chromosome"/>
</dbReference>
<sequence>MEGSPLIPEDIDIADLAQDLNKDAVMVGPHTASEYPQLEHDLVGVAKQAQAGDFGSVGLVYLDKTPPMTSDLRDIAQELLNTTDFETVVVRSPESGAVVSDIHSRAVLEIGQGDMLATPDYAAGAQALIEDVTQSSVGAIDWTAVTVMGLVVLTVLLVVIALAQWGLRRKAQLSSL</sequence>
<dbReference type="HOGENOM" id="CLU_112366_1_0_11"/>
<dbReference type="KEGG" id="ccn:H924_07020"/>
<evidence type="ECO:0000256" key="1">
    <source>
        <dbReference type="SAM" id="Phobius"/>
    </source>
</evidence>
<name>M1UYY7_9CORY</name>
<organism evidence="2 3">
    <name type="scientific">Corynebacterium callunae DSM 20147</name>
    <dbReference type="NCBI Taxonomy" id="1121353"/>
    <lineage>
        <taxon>Bacteria</taxon>
        <taxon>Bacillati</taxon>
        <taxon>Actinomycetota</taxon>
        <taxon>Actinomycetes</taxon>
        <taxon>Mycobacteriales</taxon>
        <taxon>Corynebacteriaceae</taxon>
        <taxon>Corynebacterium</taxon>
    </lineage>
</organism>
<accession>M1UYY7</accession>
<dbReference type="PATRIC" id="fig|1121353.3.peg.1432"/>
<keyword evidence="1" id="KW-0812">Transmembrane</keyword>
<keyword evidence="1" id="KW-1133">Transmembrane helix</keyword>
<dbReference type="InterPro" id="IPR046498">
    <property type="entry name" value="Rv1476-like"/>
</dbReference>
<gene>
    <name evidence="2" type="ORF">H924_07020</name>
</gene>
<dbReference type="eggNOG" id="ENOG5031GYN">
    <property type="taxonomic scope" value="Bacteria"/>
</dbReference>
<evidence type="ECO:0000313" key="3">
    <source>
        <dbReference type="Proteomes" id="UP000011760"/>
    </source>
</evidence>
<reference evidence="2 3" key="1">
    <citation type="submission" date="2013-02" db="EMBL/GenBank/DDBJ databases">
        <title>The complete genome sequence of Corynebacterium callunae DSM 20147.</title>
        <authorList>
            <person name="Ruckert C."/>
            <person name="Albersmeier A."/>
            <person name="Kalinowski J."/>
        </authorList>
    </citation>
    <scope>NUCLEOTIDE SEQUENCE [LARGE SCALE GENOMIC DNA]</scope>
    <source>
        <strain evidence="2 3">DSM 20147</strain>
    </source>
</reference>